<dbReference type="InterPro" id="IPR000671">
    <property type="entry name" value="Peptidase_A31"/>
</dbReference>
<dbReference type="Gene3D" id="3.40.50.1450">
    <property type="entry name" value="HybD-like"/>
    <property type="match status" value="1"/>
</dbReference>
<evidence type="ECO:0000313" key="5">
    <source>
        <dbReference type="EMBL" id="MUN29818.1"/>
    </source>
</evidence>
<dbReference type="PANTHER" id="PTHR30302:SF1">
    <property type="entry name" value="HYDROGENASE 2 MATURATION PROTEASE"/>
    <property type="match status" value="1"/>
</dbReference>
<dbReference type="OrthoDB" id="44145at2157"/>
<evidence type="ECO:0000256" key="1">
    <source>
        <dbReference type="ARBA" id="ARBA00006814"/>
    </source>
</evidence>
<evidence type="ECO:0000256" key="2">
    <source>
        <dbReference type="ARBA" id="ARBA00022670"/>
    </source>
</evidence>
<dbReference type="NCBIfam" id="TIGR00072">
    <property type="entry name" value="hydrog_prot"/>
    <property type="match status" value="1"/>
</dbReference>
<dbReference type="SUPFAM" id="SSF53163">
    <property type="entry name" value="HybD-like"/>
    <property type="match status" value="1"/>
</dbReference>
<dbReference type="GO" id="GO:0008047">
    <property type="term" value="F:enzyme activator activity"/>
    <property type="evidence" value="ECO:0007669"/>
    <property type="project" value="InterPro"/>
</dbReference>
<keyword evidence="4" id="KW-0378">Hydrolase</keyword>
<dbReference type="RefSeq" id="WP_054838865.1">
    <property type="nucleotide sequence ID" value="NZ_BBBY01000022.1"/>
</dbReference>
<sequence>MKILVVGVGNVFMKDDGCGSIMAGVLEGKVKGADVRDYGTGGISLTDELQSYDVVIILDVAAIDEKVKVFEVDDFNEDKVVETVLSI</sequence>
<dbReference type="GO" id="GO:0016485">
    <property type="term" value="P:protein processing"/>
    <property type="evidence" value="ECO:0007669"/>
    <property type="project" value="TreeGrafter"/>
</dbReference>
<name>A0A6A9QPY6_SULME</name>
<comment type="similarity">
    <text evidence="1">Belongs to the peptidase A31 family.</text>
</comment>
<accession>A0A6A9QPY6</accession>
<reference evidence="5 6" key="1">
    <citation type="submission" date="2019-10" db="EMBL/GenBank/DDBJ databases">
        <title>Sequencing and Assembly of Multiple Reported Metal-Biooxidizing Members of the Extremely Thermoacidophilic Archaeal Family Sulfolobaceae.</title>
        <authorList>
            <person name="Counts J.A."/>
            <person name="Kelly R.M."/>
        </authorList>
    </citation>
    <scope>NUCLEOTIDE SEQUENCE [LARGE SCALE GENOMIC DNA]</scope>
    <source>
        <strain evidence="5 6">DSM 6482</strain>
    </source>
</reference>
<dbReference type="PRINTS" id="PR00446">
    <property type="entry name" value="HYDRGNUPTAKE"/>
</dbReference>
<evidence type="ECO:0000256" key="3">
    <source>
        <dbReference type="ARBA" id="ARBA00022750"/>
    </source>
</evidence>
<proteinExistence type="inferred from homology"/>
<protein>
    <submittedName>
        <fullName evidence="5">Hydrogenase maturation protease</fullName>
    </submittedName>
</protein>
<dbReference type="EMBL" id="WGGD01000005">
    <property type="protein sequence ID" value="MUN29818.1"/>
    <property type="molecule type" value="Genomic_DNA"/>
</dbReference>
<keyword evidence="2 5" id="KW-0645">Protease</keyword>
<evidence type="ECO:0000313" key="6">
    <source>
        <dbReference type="Proteomes" id="UP000470772"/>
    </source>
</evidence>
<organism evidence="5 6">
    <name type="scientific">Sulfuracidifex metallicus DSM 6482 = JCM 9184</name>
    <dbReference type="NCBI Taxonomy" id="523847"/>
    <lineage>
        <taxon>Archaea</taxon>
        <taxon>Thermoproteota</taxon>
        <taxon>Thermoprotei</taxon>
        <taxon>Sulfolobales</taxon>
        <taxon>Sulfolobaceae</taxon>
        <taxon>Sulfuracidifex</taxon>
    </lineage>
</organism>
<dbReference type="InterPro" id="IPR023430">
    <property type="entry name" value="Pept_HybD-like_dom_sf"/>
</dbReference>
<dbReference type="AlphaFoldDB" id="A0A6A9QPY6"/>
<dbReference type="GO" id="GO:0004190">
    <property type="term" value="F:aspartic-type endopeptidase activity"/>
    <property type="evidence" value="ECO:0007669"/>
    <property type="project" value="UniProtKB-KW"/>
</dbReference>
<dbReference type="Proteomes" id="UP000470772">
    <property type="component" value="Unassembled WGS sequence"/>
</dbReference>
<evidence type="ECO:0000256" key="4">
    <source>
        <dbReference type="ARBA" id="ARBA00022801"/>
    </source>
</evidence>
<gene>
    <name evidence="5" type="ORF">GC250_10330</name>
</gene>
<keyword evidence="3" id="KW-0064">Aspartyl protease</keyword>
<keyword evidence="6" id="KW-1185">Reference proteome</keyword>
<dbReference type="PANTHER" id="PTHR30302">
    <property type="entry name" value="HYDROGENASE 1 MATURATION PROTEASE"/>
    <property type="match status" value="1"/>
</dbReference>
<comment type="caution">
    <text evidence="5">The sequence shown here is derived from an EMBL/GenBank/DDBJ whole genome shotgun (WGS) entry which is preliminary data.</text>
</comment>